<dbReference type="GO" id="GO:0005737">
    <property type="term" value="C:cytoplasm"/>
    <property type="evidence" value="ECO:0007669"/>
    <property type="project" value="TreeGrafter"/>
</dbReference>
<dbReference type="InterPro" id="IPR036249">
    <property type="entry name" value="Thioredoxin-like_sf"/>
</dbReference>
<evidence type="ECO:0000256" key="10">
    <source>
        <dbReference type="ARBA" id="ARBA00049091"/>
    </source>
</evidence>
<evidence type="ECO:0000256" key="9">
    <source>
        <dbReference type="ARBA" id="ARBA00038489"/>
    </source>
</evidence>
<dbReference type="PROSITE" id="PS51352">
    <property type="entry name" value="THIOREDOXIN_2"/>
    <property type="match status" value="1"/>
</dbReference>
<protein>
    <recommendedName>
        <fullName evidence="2">thioredoxin-dependent peroxiredoxin</fullName>
        <ecNumber evidence="2">1.11.1.24</ecNumber>
    </recommendedName>
    <alternativeName>
        <fullName evidence="8">Thioredoxin peroxidase</fullName>
    </alternativeName>
</protein>
<dbReference type="FunFam" id="3.40.30.10:FF:000118">
    <property type="entry name" value="Peroxiredoxin AhpE"/>
    <property type="match status" value="1"/>
</dbReference>
<organism evidence="13">
    <name type="scientific">freshwater metagenome</name>
    <dbReference type="NCBI Taxonomy" id="449393"/>
    <lineage>
        <taxon>unclassified sequences</taxon>
        <taxon>metagenomes</taxon>
        <taxon>ecological metagenomes</taxon>
    </lineage>
</organism>
<evidence type="ECO:0000256" key="2">
    <source>
        <dbReference type="ARBA" id="ARBA00013017"/>
    </source>
</evidence>
<dbReference type="Pfam" id="PF00578">
    <property type="entry name" value="AhpC-TSA"/>
    <property type="match status" value="1"/>
</dbReference>
<comment type="similarity">
    <text evidence="9">Belongs to the peroxiredoxin family. BCP/PrxQ subfamily.</text>
</comment>
<evidence type="ECO:0000313" key="13">
    <source>
        <dbReference type="EMBL" id="CAB4651959.1"/>
    </source>
</evidence>
<evidence type="ECO:0000256" key="1">
    <source>
        <dbReference type="ARBA" id="ARBA00011245"/>
    </source>
</evidence>
<feature type="domain" description="Thioredoxin" evidence="11">
    <location>
        <begin position="3"/>
        <end position="152"/>
    </location>
</feature>
<proteinExistence type="inferred from homology"/>
<keyword evidence="5" id="KW-0560">Oxidoreductase</keyword>
<keyword evidence="3" id="KW-0575">Peroxidase</keyword>
<evidence type="ECO:0000256" key="3">
    <source>
        <dbReference type="ARBA" id="ARBA00022559"/>
    </source>
</evidence>
<evidence type="ECO:0000256" key="7">
    <source>
        <dbReference type="ARBA" id="ARBA00023284"/>
    </source>
</evidence>
<dbReference type="SUPFAM" id="SSF52833">
    <property type="entry name" value="Thioredoxin-like"/>
    <property type="match status" value="1"/>
</dbReference>
<keyword evidence="4" id="KW-0049">Antioxidant</keyword>
<dbReference type="PIRSF" id="PIRSF000239">
    <property type="entry name" value="AHPC"/>
    <property type="match status" value="1"/>
</dbReference>
<dbReference type="PANTHER" id="PTHR42801">
    <property type="entry name" value="THIOREDOXIN-DEPENDENT PEROXIDE REDUCTASE"/>
    <property type="match status" value="1"/>
</dbReference>
<dbReference type="AlphaFoldDB" id="A0A6J6KVH9"/>
<evidence type="ECO:0000256" key="6">
    <source>
        <dbReference type="ARBA" id="ARBA00023157"/>
    </source>
</evidence>
<comment type="catalytic activity">
    <reaction evidence="10">
        <text>a hydroperoxide + [thioredoxin]-dithiol = an alcohol + [thioredoxin]-disulfide + H2O</text>
        <dbReference type="Rhea" id="RHEA:62620"/>
        <dbReference type="Rhea" id="RHEA-COMP:10698"/>
        <dbReference type="Rhea" id="RHEA-COMP:10700"/>
        <dbReference type="ChEBI" id="CHEBI:15377"/>
        <dbReference type="ChEBI" id="CHEBI:29950"/>
        <dbReference type="ChEBI" id="CHEBI:30879"/>
        <dbReference type="ChEBI" id="CHEBI:35924"/>
        <dbReference type="ChEBI" id="CHEBI:50058"/>
        <dbReference type="EC" id="1.11.1.24"/>
    </reaction>
</comment>
<dbReference type="EMBL" id="CAEZWD010000087">
    <property type="protein sequence ID" value="CAB4651959.1"/>
    <property type="molecule type" value="Genomic_DNA"/>
</dbReference>
<evidence type="ECO:0000259" key="11">
    <source>
        <dbReference type="PROSITE" id="PS51352"/>
    </source>
</evidence>
<dbReference type="EMBL" id="CAEZWI010000007">
    <property type="protein sequence ID" value="CAB4644638.1"/>
    <property type="molecule type" value="Genomic_DNA"/>
</dbReference>
<dbReference type="EC" id="1.11.1.24" evidence="2"/>
<keyword evidence="7" id="KW-0676">Redox-active center</keyword>
<dbReference type="InterPro" id="IPR013766">
    <property type="entry name" value="Thioredoxin_domain"/>
</dbReference>
<keyword evidence="6" id="KW-1015">Disulfide bond</keyword>
<dbReference type="GO" id="GO:0008379">
    <property type="term" value="F:thioredoxin peroxidase activity"/>
    <property type="evidence" value="ECO:0007669"/>
    <property type="project" value="TreeGrafter"/>
</dbReference>
<name>A0A6J6KVH9_9ZZZZ</name>
<dbReference type="GO" id="GO:0034599">
    <property type="term" value="P:cellular response to oxidative stress"/>
    <property type="evidence" value="ECO:0007669"/>
    <property type="project" value="TreeGrafter"/>
</dbReference>
<sequence>MSLEVGQEAPDFTLQNQFGEDVKLSDFRGKKNVVLVFYPMAFTGICTGELCEIRDQSPAFVSDDVQVLGISCDTSASLKVFAEQENFDYPLLSDFWPHGEVSKAYGSFFEPRGFSMRGTFVIDKAGILRWSVVNGPGDARNTDEYKQALAAL</sequence>
<evidence type="ECO:0000313" key="12">
    <source>
        <dbReference type="EMBL" id="CAB4644638.1"/>
    </source>
</evidence>
<evidence type="ECO:0000256" key="4">
    <source>
        <dbReference type="ARBA" id="ARBA00022862"/>
    </source>
</evidence>
<dbReference type="Gene3D" id="3.40.30.10">
    <property type="entry name" value="Glutaredoxin"/>
    <property type="match status" value="1"/>
</dbReference>
<dbReference type="GO" id="GO:0045454">
    <property type="term" value="P:cell redox homeostasis"/>
    <property type="evidence" value="ECO:0007669"/>
    <property type="project" value="TreeGrafter"/>
</dbReference>
<dbReference type="InterPro" id="IPR000866">
    <property type="entry name" value="AhpC/TSA"/>
</dbReference>
<gene>
    <name evidence="13" type="ORF">UFOPK2171_00711</name>
    <name evidence="12" type="ORF">UFOPK2237_00139</name>
</gene>
<evidence type="ECO:0000256" key="8">
    <source>
        <dbReference type="ARBA" id="ARBA00032824"/>
    </source>
</evidence>
<comment type="subunit">
    <text evidence="1">Monomer.</text>
</comment>
<dbReference type="InterPro" id="IPR050924">
    <property type="entry name" value="Peroxiredoxin_BCP/PrxQ"/>
</dbReference>
<reference evidence="13" key="1">
    <citation type="submission" date="2020-05" db="EMBL/GenBank/DDBJ databases">
        <authorList>
            <person name="Chiriac C."/>
            <person name="Salcher M."/>
            <person name="Ghai R."/>
            <person name="Kavagutti S V."/>
        </authorList>
    </citation>
    <scope>NUCLEOTIDE SEQUENCE</scope>
</reference>
<dbReference type="InterPro" id="IPR024706">
    <property type="entry name" value="Peroxiredoxin_AhpC-typ"/>
</dbReference>
<evidence type="ECO:0000256" key="5">
    <source>
        <dbReference type="ARBA" id="ARBA00023002"/>
    </source>
</evidence>
<accession>A0A6J6KVH9</accession>
<dbReference type="CDD" id="cd03018">
    <property type="entry name" value="PRX_AhpE_like"/>
    <property type="match status" value="1"/>
</dbReference>
<dbReference type="PANTHER" id="PTHR42801:SF20">
    <property type="entry name" value="ALKYL HYDROPEROXIDE REDUCTASE E"/>
    <property type="match status" value="1"/>
</dbReference>